<dbReference type="InterPro" id="IPR050367">
    <property type="entry name" value="APC_superfamily"/>
</dbReference>
<feature type="transmembrane region" description="Helical" evidence="7">
    <location>
        <begin position="18"/>
        <end position="37"/>
    </location>
</feature>
<reference evidence="8" key="1">
    <citation type="submission" date="2022-02" db="EMBL/GenBank/DDBJ databases">
        <title>Coral-associated bacteria.</title>
        <authorList>
            <person name="Tang K."/>
            <person name="Wang X."/>
        </authorList>
    </citation>
    <scope>NUCLEOTIDE SEQUENCE</scope>
    <source>
        <strain evidence="8">SCSIO 43006</strain>
    </source>
</reference>
<protein>
    <submittedName>
        <fullName evidence="8">Amino acid permease</fullName>
    </submittedName>
</protein>
<feature type="transmembrane region" description="Helical" evidence="7">
    <location>
        <begin position="49"/>
        <end position="69"/>
    </location>
</feature>
<dbReference type="PANTHER" id="PTHR42770:SF15">
    <property type="entry name" value="GLUTAMATE_GAMMA-AMINOBUTYRATE ANTIPORTER-RELATED"/>
    <property type="match status" value="1"/>
</dbReference>
<proteinExistence type="predicted"/>
<gene>
    <name evidence="8" type="ORF">MJO52_09525</name>
</gene>
<evidence type="ECO:0000313" key="8">
    <source>
        <dbReference type="EMBL" id="USD23356.1"/>
    </source>
</evidence>
<evidence type="ECO:0000313" key="9">
    <source>
        <dbReference type="Proteomes" id="UP001055658"/>
    </source>
</evidence>
<name>A0ABY4VGH5_9GAMM</name>
<dbReference type="RefSeq" id="WP_252085703.1">
    <property type="nucleotide sequence ID" value="NZ_CP092418.1"/>
</dbReference>
<feature type="transmembrane region" description="Helical" evidence="7">
    <location>
        <begin position="360"/>
        <end position="378"/>
    </location>
</feature>
<feature type="transmembrane region" description="Helical" evidence="7">
    <location>
        <begin position="214"/>
        <end position="235"/>
    </location>
</feature>
<sequence length="505" mass="54539">MRRNIDESQQPDISNRKIFSASALGFLTAATIVTSLRNLPMMAQEEMTMFFYIGISALLFLIPAGLVAAELGSAFSDRTGGVYTWVGEAFTPKMGFVAIWLQWVECVVWYPTELGFAAAAIAYALGEQNLASNTYYIGGFCIVAYLIATAVALSGTRFLVVVTKYGFLVGTLMPCLILIALAVGWVVMGNPLGWETATDPAVAVREDGQVHPRWFPHITGLGAVAFLGGILLSFAGIEAQASHVSEMPNARRGYPVVIGIAAAVSFLIFTLGALAISAILPYQQISIETGLFTAFGQGFSQLLGIGWPVQILAGLIAYGALGGALAWLAGPSRGLLATAQDGMLPPWFQRENARGVQKNILYAQCLIVLLISSIYILVDNVSTAFVLIPVMAISLYIIMYLMMFAAVIRLRYTQPDLPRGFKIPGGITGVWITAGTGVVAVSFALLVSFFPPQQLSVSDPRLYVALVFSGIVITVTIPLFIFYWRKPSWRNEGGHKQQSFSDINE</sequence>
<dbReference type="PIRSF" id="PIRSF006060">
    <property type="entry name" value="AA_transporter"/>
    <property type="match status" value="1"/>
</dbReference>
<dbReference type="Proteomes" id="UP001055658">
    <property type="component" value="Chromosome"/>
</dbReference>
<feature type="transmembrane region" description="Helical" evidence="7">
    <location>
        <begin position="429"/>
        <end position="450"/>
    </location>
</feature>
<keyword evidence="9" id="KW-1185">Reference proteome</keyword>
<keyword evidence="2" id="KW-0813">Transport</keyword>
<feature type="transmembrane region" description="Helical" evidence="7">
    <location>
        <begin position="165"/>
        <end position="188"/>
    </location>
</feature>
<keyword evidence="4 7" id="KW-0812">Transmembrane</keyword>
<feature type="transmembrane region" description="Helical" evidence="7">
    <location>
        <begin position="302"/>
        <end position="328"/>
    </location>
</feature>
<evidence type="ECO:0000256" key="3">
    <source>
        <dbReference type="ARBA" id="ARBA00022475"/>
    </source>
</evidence>
<feature type="transmembrane region" description="Helical" evidence="7">
    <location>
        <begin position="135"/>
        <end position="153"/>
    </location>
</feature>
<evidence type="ECO:0000256" key="6">
    <source>
        <dbReference type="ARBA" id="ARBA00023136"/>
    </source>
</evidence>
<evidence type="ECO:0000256" key="5">
    <source>
        <dbReference type="ARBA" id="ARBA00022989"/>
    </source>
</evidence>
<dbReference type="EMBL" id="CP092418">
    <property type="protein sequence ID" value="USD23356.1"/>
    <property type="molecule type" value="Genomic_DNA"/>
</dbReference>
<dbReference type="PANTHER" id="PTHR42770">
    <property type="entry name" value="AMINO ACID TRANSPORTER-RELATED"/>
    <property type="match status" value="1"/>
</dbReference>
<evidence type="ECO:0000256" key="4">
    <source>
        <dbReference type="ARBA" id="ARBA00022692"/>
    </source>
</evidence>
<dbReference type="InterPro" id="IPR002293">
    <property type="entry name" value="AA/rel_permease1"/>
</dbReference>
<feature type="transmembrane region" description="Helical" evidence="7">
    <location>
        <begin position="256"/>
        <end position="282"/>
    </location>
</feature>
<keyword evidence="5 7" id="KW-1133">Transmembrane helix</keyword>
<comment type="subcellular location">
    <subcellularLocation>
        <location evidence="1">Cell membrane</location>
        <topology evidence="1">Multi-pass membrane protein</topology>
    </subcellularLocation>
</comment>
<keyword evidence="3" id="KW-1003">Cell membrane</keyword>
<evidence type="ECO:0000256" key="7">
    <source>
        <dbReference type="SAM" id="Phobius"/>
    </source>
</evidence>
<evidence type="ECO:0000256" key="1">
    <source>
        <dbReference type="ARBA" id="ARBA00004651"/>
    </source>
</evidence>
<feature type="transmembrane region" description="Helical" evidence="7">
    <location>
        <begin position="462"/>
        <end position="484"/>
    </location>
</feature>
<feature type="transmembrane region" description="Helical" evidence="7">
    <location>
        <begin position="384"/>
        <end position="408"/>
    </location>
</feature>
<dbReference type="Gene3D" id="1.20.1740.10">
    <property type="entry name" value="Amino acid/polyamine transporter I"/>
    <property type="match status" value="1"/>
</dbReference>
<accession>A0ABY4VGH5</accession>
<keyword evidence="6 7" id="KW-0472">Membrane</keyword>
<dbReference type="Pfam" id="PF13520">
    <property type="entry name" value="AA_permease_2"/>
    <property type="match status" value="1"/>
</dbReference>
<organism evidence="8 9">
    <name type="scientific">Microbulbifer variabilis</name>
    <dbReference type="NCBI Taxonomy" id="266805"/>
    <lineage>
        <taxon>Bacteria</taxon>
        <taxon>Pseudomonadati</taxon>
        <taxon>Pseudomonadota</taxon>
        <taxon>Gammaproteobacteria</taxon>
        <taxon>Cellvibrionales</taxon>
        <taxon>Microbulbiferaceae</taxon>
        <taxon>Microbulbifer</taxon>
    </lineage>
</organism>
<evidence type="ECO:0000256" key="2">
    <source>
        <dbReference type="ARBA" id="ARBA00022448"/>
    </source>
</evidence>